<dbReference type="PROSITE" id="PS51186">
    <property type="entry name" value="GNAT"/>
    <property type="match status" value="1"/>
</dbReference>
<dbReference type="PANTHER" id="PTHR13170">
    <property type="entry name" value="O-GLCNACASE"/>
    <property type="match status" value="1"/>
</dbReference>
<protein>
    <submittedName>
        <fullName evidence="2">GNAT family N-acetyltransferase</fullName>
    </submittedName>
</protein>
<comment type="caution">
    <text evidence="2">The sequence shown here is derived from an EMBL/GenBank/DDBJ whole genome shotgun (WGS) entry which is preliminary data.</text>
</comment>
<evidence type="ECO:0000313" key="3">
    <source>
        <dbReference type="Proteomes" id="UP000186894"/>
    </source>
</evidence>
<dbReference type="STRING" id="1867956.BJF95_12450"/>
<dbReference type="SUPFAM" id="SSF55729">
    <property type="entry name" value="Acyl-CoA N-acyltransferases (Nat)"/>
    <property type="match status" value="1"/>
</dbReference>
<evidence type="ECO:0000259" key="1">
    <source>
        <dbReference type="PROSITE" id="PS51186"/>
    </source>
</evidence>
<accession>A0A1Q8ZK43</accession>
<name>A0A1Q8ZK43_9HYPH</name>
<sequence>MNDTSLSPSIRIRNARATDEAAVLDICLRTADRGHDGTHCYSDPRLPGFVWALPYLRICPENAFVITCDDVVMGYCVAASDTVLYEDRLETEWWPMLMAELESFSATTAQDENVLAYIRNAPRTPPQITAPYPAHLHINLLPALQKGGHGAKLMHHQLQSLRDAGVCGVHLGIDPRNEGVMRFYSKFGFAEIDRTPSIIMGKSLV</sequence>
<dbReference type="OrthoDB" id="8593648at2"/>
<dbReference type="Proteomes" id="UP000186894">
    <property type="component" value="Unassembled WGS sequence"/>
</dbReference>
<reference evidence="2 3" key="1">
    <citation type="submission" date="2016-09" db="EMBL/GenBank/DDBJ databases">
        <title>Rhizobium oryziradicis sp. nov., isolated from the root of rice.</title>
        <authorList>
            <person name="Zhao J."/>
            <person name="Zhang X."/>
        </authorList>
    </citation>
    <scope>NUCLEOTIDE SEQUENCE [LARGE SCALE GENOMIC DNA]</scope>
    <source>
        <strain evidence="2 3">N19</strain>
    </source>
</reference>
<dbReference type="InterPro" id="IPR000182">
    <property type="entry name" value="GNAT_dom"/>
</dbReference>
<evidence type="ECO:0000313" key="2">
    <source>
        <dbReference type="EMBL" id="OLP42264.1"/>
    </source>
</evidence>
<dbReference type="EMBL" id="MKIM01000033">
    <property type="protein sequence ID" value="OLP42264.1"/>
    <property type="molecule type" value="Genomic_DNA"/>
</dbReference>
<organism evidence="2 3">
    <name type="scientific">Rhizobium oryziradicis</name>
    <dbReference type="NCBI Taxonomy" id="1867956"/>
    <lineage>
        <taxon>Bacteria</taxon>
        <taxon>Pseudomonadati</taxon>
        <taxon>Pseudomonadota</taxon>
        <taxon>Alphaproteobacteria</taxon>
        <taxon>Hyphomicrobiales</taxon>
        <taxon>Rhizobiaceae</taxon>
        <taxon>Rhizobium/Agrobacterium group</taxon>
        <taxon>Rhizobium</taxon>
    </lineage>
</organism>
<gene>
    <name evidence="2" type="ORF">BJF95_12450</name>
</gene>
<dbReference type="RefSeq" id="WP_075641736.1">
    <property type="nucleotide sequence ID" value="NZ_MKIM01000033.1"/>
</dbReference>
<feature type="domain" description="N-acetyltransferase" evidence="1">
    <location>
        <begin position="10"/>
        <end position="205"/>
    </location>
</feature>
<dbReference type="InterPro" id="IPR016181">
    <property type="entry name" value="Acyl_CoA_acyltransferase"/>
</dbReference>
<keyword evidence="3" id="KW-1185">Reference proteome</keyword>
<dbReference type="PANTHER" id="PTHR13170:SF16">
    <property type="entry name" value="PROTEIN O-GLCNACASE"/>
    <property type="match status" value="1"/>
</dbReference>
<dbReference type="Pfam" id="PF00583">
    <property type="entry name" value="Acetyltransf_1"/>
    <property type="match status" value="1"/>
</dbReference>
<dbReference type="Gene3D" id="3.40.630.30">
    <property type="match status" value="1"/>
</dbReference>
<proteinExistence type="predicted"/>
<keyword evidence="2" id="KW-0808">Transferase</keyword>
<dbReference type="InterPro" id="IPR051822">
    <property type="entry name" value="Glycosyl_Hydrolase_84"/>
</dbReference>
<dbReference type="AlphaFoldDB" id="A0A1Q8ZK43"/>
<dbReference type="GO" id="GO:0016747">
    <property type="term" value="F:acyltransferase activity, transferring groups other than amino-acyl groups"/>
    <property type="evidence" value="ECO:0007669"/>
    <property type="project" value="InterPro"/>
</dbReference>